<dbReference type="Gene3D" id="2.30.29.30">
    <property type="entry name" value="Pleckstrin-homology domain (PH domain)/Phosphotyrosine-binding domain (PTB)"/>
    <property type="match status" value="1"/>
</dbReference>
<dbReference type="Pfam" id="PF09380">
    <property type="entry name" value="FERM_C"/>
    <property type="match status" value="1"/>
</dbReference>
<dbReference type="SMART" id="SM01196">
    <property type="entry name" value="FERM_C"/>
    <property type="match status" value="1"/>
</dbReference>
<dbReference type="Pfam" id="PF09379">
    <property type="entry name" value="FERM_N"/>
    <property type="match status" value="1"/>
</dbReference>
<dbReference type="Pfam" id="PF00373">
    <property type="entry name" value="FERM_M"/>
    <property type="match status" value="1"/>
</dbReference>
<reference evidence="5 6" key="1">
    <citation type="submission" date="2017-06" db="EMBL/GenBank/DDBJ databases">
        <title>A platform for efficient transgenesis in Macrostomum lignano, a flatworm model organism for stem cell research.</title>
        <authorList>
            <person name="Berezikov E."/>
        </authorList>
    </citation>
    <scope>NUCLEOTIDE SEQUENCE [LARGE SCALE GENOMIC DNA]</scope>
    <source>
        <strain evidence="5">DV1</strain>
        <tissue evidence="5">Whole organism</tissue>
    </source>
</reference>
<comment type="caution">
    <text evidence="5">The sequence shown here is derived from an EMBL/GenBank/DDBJ whole genome shotgun (WGS) entry which is preliminary data.</text>
</comment>
<evidence type="ECO:0000256" key="3">
    <source>
        <dbReference type="ARBA" id="ARBA00023136"/>
    </source>
</evidence>
<dbReference type="PANTHER" id="PTHR23281">
    <property type="entry name" value="MERLIN/MOESIN/EZRIN/RADIXIN"/>
    <property type="match status" value="1"/>
</dbReference>
<organism evidence="5 6">
    <name type="scientific">Macrostomum lignano</name>
    <dbReference type="NCBI Taxonomy" id="282301"/>
    <lineage>
        <taxon>Eukaryota</taxon>
        <taxon>Metazoa</taxon>
        <taxon>Spiralia</taxon>
        <taxon>Lophotrochozoa</taxon>
        <taxon>Platyhelminthes</taxon>
        <taxon>Rhabditophora</taxon>
        <taxon>Macrostomorpha</taxon>
        <taxon>Macrostomida</taxon>
        <taxon>Macrostomidae</taxon>
        <taxon>Macrostomum</taxon>
    </lineage>
</organism>
<evidence type="ECO:0000313" key="5">
    <source>
        <dbReference type="EMBL" id="PAA57821.1"/>
    </source>
</evidence>
<evidence type="ECO:0000313" key="6">
    <source>
        <dbReference type="Proteomes" id="UP000215902"/>
    </source>
</evidence>
<dbReference type="STRING" id="282301.A0A267E8A9"/>
<dbReference type="InterPro" id="IPR011993">
    <property type="entry name" value="PH-like_dom_sf"/>
</dbReference>
<dbReference type="InterPro" id="IPR000299">
    <property type="entry name" value="FERM_domain"/>
</dbReference>
<dbReference type="InterPro" id="IPR018980">
    <property type="entry name" value="FERM_PH-like_C"/>
</dbReference>
<keyword evidence="6" id="KW-1185">Reference proteome</keyword>
<sequence>MTDQEMKRTKKNKLSIKISTYDADVEFDVKPKCTGQDVFNLACVTFGIRETWYFGLQFSEPGSDSGSGSWWLRPDRRLSEVVRSLPASCPLHFFFHVRFWVEDVGEDLLLEATVHLFYLEVKDLVLTRQQWAASPDLLPLLAAYAAQAELGDFDPAVGCDHLLGRLLPAQAQQPETAAACAEKLRDHYRDLAGLGRVEAQIEMLRLSQDLEMFGLVYFPIHANGPDSDPPSWLGISCFGVSFYEQASLVKPHRRLAWSDIRRMSCRDRKFTLVANEAPSASSAGSDEPPTCFGGEHRGGRAVSFWTGSPADSKQILRLCVGNHELYMTRRMPDTIERQQMRATAREERARRLLDKQRLAKEVEGRAAAERLRGAAEEKAGQLGQQLAKSEAMLGLLSERARLAEDEMKMLSEQRDRQLAHMRHIHAQLLAEKQSLAERASQFESLLLTLSEEASVTEAERDCLRQQLAYARQGEKSLLAKLESLLRSVGVWSSAGASDSSAELQGFGALAADAETEETSGLSTAELLARLQAERQLFTDGSAAFEADLRQLRSRVQAARLGGADPGRLRGAAAAAPSSAAPSSAAADPCVVTHSTAVSCPHSSPGIRAGRLSNGSRAAVTYFDEL</sequence>
<comment type="subcellular location">
    <subcellularLocation>
        <location evidence="1">Cell membrane</location>
        <topology evidence="1">Peripheral membrane protein</topology>
    </subcellularLocation>
</comment>
<dbReference type="PROSITE" id="PS50057">
    <property type="entry name" value="FERM_3"/>
    <property type="match status" value="1"/>
</dbReference>
<dbReference type="SUPFAM" id="SSF54236">
    <property type="entry name" value="Ubiquitin-like"/>
    <property type="match status" value="1"/>
</dbReference>
<dbReference type="InterPro" id="IPR019748">
    <property type="entry name" value="FERM_central"/>
</dbReference>
<dbReference type="GO" id="GO:0003779">
    <property type="term" value="F:actin binding"/>
    <property type="evidence" value="ECO:0007669"/>
    <property type="project" value="InterPro"/>
</dbReference>
<keyword evidence="2" id="KW-1003">Cell membrane</keyword>
<dbReference type="InterPro" id="IPR035963">
    <property type="entry name" value="FERM_2"/>
</dbReference>
<dbReference type="OrthoDB" id="6018897at2759"/>
<evidence type="ECO:0000259" key="4">
    <source>
        <dbReference type="PROSITE" id="PS50057"/>
    </source>
</evidence>
<dbReference type="InterPro" id="IPR019749">
    <property type="entry name" value="Band_41_domain"/>
</dbReference>
<dbReference type="InterPro" id="IPR014352">
    <property type="entry name" value="FERM/acyl-CoA-bd_prot_sf"/>
</dbReference>
<name>A0A267E8A9_9PLAT</name>
<proteinExistence type="predicted"/>
<dbReference type="EMBL" id="NIVC01002442">
    <property type="protein sequence ID" value="PAA57821.1"/>
    <property type="molecule type" value="Genomic_DNA"/>
</dbReference>
<dbReference type="SMART" id="SM00295">
    <property type="entry name" value="B41"/>
    <property type="match status" value="1"/>
</dbReference>
<keyword evidence="3" id="KW-0472">Membrane</keyword>
<dbReference type="Gene3D" id="1.20.80.10">
    <property type="match status" value="1"/>
</dbReference>
<dbReference type="CDD" id="cd14473">
    <property type="entry name" value="FERM_B-lobe"/>
    <property type="match status" value="1"/>
</dbReference>
<dbReference type="SUPFAM" id="SSF50729">
    <property type="entry name" value="PH domain-like"/>
    <property type="match status" value="1"/>
</dbReference>
<evidence type="ECO:0000256" key="2">
    <source>
        <dbReference type="ARBA" id="ARBA00022475"/>
    </source>
</evidence>
<dbReference type="InterPro" id="IPR011174">
    <property type="entry name" value="ERM"/>
</dbReference>
<gene>
    <name evidence="5" type="ORF">BOX15_Mlig025788g1</name>
</gene>
<dbReference type="GO" id="GO:0005886">
    <property type="term" value="C:plasma membrane"/>
    <property type="evidence" value="ECO:0007669"/>
    <property type="project" value="UniProtKB-SubCell"/>
</dbReference>
<accession>A0A267E8A9</accession>
<dbReference type="Gene3D" id="3.10.20.90">
    <property type="entry name" value="Phosphatidylinositol 3-kinase Catalytic Subunit, Chain A, domain 1"/>
    <property type="match status" value="1"/>
</dbReference>
<dbReference type="PRINTS" id="PR00935">
    <property type="entry name" value="BAND41"/>
</dbReference>
<dbReference type="Gene3D" id="1.20.5.450">
    <property type="match status" value="1"/>
</dbReference>
<feature type="domain" description="FERM" evidence="4">
    <location>
        <begin position="14"/>
        <end position="330"/>
    </location>
</feature>
<dbReference type="AlphaFoldDB" id="A0A267E8A9"/>
<dbReference type="InterPro" id="IPR029071">
    <property type="entry name" value="Ubiquitin-like_domsf"/>
</dbReference>
<dbReference type="SUPFAM" id="SSF47031">
    <property type="entry name" value="Second domain of FERM"/>
    <property type="match status" value="1"/>
</dbReference>
<evidence type="ECO:0000256" key="1">
    <source>
        <dbReference type="ARBA" id="ARBA00004202"/>
    </source>
</evidence>
<dbReference type="InterPro" id="IPR018979">
    <property type="entry name" value="FERM_N"/>
</dbReference>
<dbReference type="Proteomes" id="UP000215902">
    <property type="component" value="Unassembled WGS sequence"/>
</dbReference>
<protein>
    <recommendedName>
        <fullName evidence="4">FERM domain-containing protein</fullName>
    </recommendedName>
</protein>